<accession>A0A232LLB4</accession>
<evidence type="ECO:0000313" key="3">
    <source>
        <dbReference type="Proteomes" id="UP000243515"/>
    </source>
</evidence>
<dbReference type="Gene3D" id="3.40.630.30">
    <property type="match status" value="1"/>
</dbReference>
<organism evidence="2 3">
    <name type="scientific">Elaphomyces granulatus</name>
    <dbReference type="NCBI Taxonomy" id="519963"/>
    <lineage>
        <taxon>Eukaryota</taxon>
        <taxon>Fungi</taxon>
        <taxon>Dikarya</taxon>
        <taxon>Ascomycota</taxon>
        <taxon>Pezizomycotina</taxon>
        <taxon>Eurotiomycetes</taxon>
        <taxon>Eurotiomycetidae</taxon>
        <taxon>Eurotiales</taxon>
        <taxon>Elaphomycetaceae</taxon>
        <taxon>Elaphomyces</taxon>
    </lineage>
</organism>
<dbReference type="PROSITE" id="PS51186">
    <property type="entry name" value="GNAT"/>
    <property type="match status" value="1"/>
</dbReference>
<evidence type="ECO:0000259" key="1">
    <source>
        <dbReference type="PROSITE" id="PS51186"/>
    </source>
</evidence>
<name>A0A232LLB4_9EURO</name>
<gene>
    <name evidence="2" type="ORF">Egran_07166</name>
</gene>
<dbReference type="Pfam" id="PF00583">
    <property type="entry name" value="Acetyltransf_1"/>
    <property type="match status" value="1"/>
</dbReference>
<feature type="domain" description="N-acetyltransferase" evidence="1">
    <location>
        <begin position="1"/>
        <end position="135"/>
    </location>
</feature>
<dbReference type="Proteomes" id="UP000243515">
    <property type="component" value="Unassembled WGS sequence"/>
</dbReference>
<keyword evidence="3" id="KW-1185">Reference proteome</keyword>
<dbReference type="InterPro" id="IPR000182">
    <property type="entry name" value="GNAT_dom"/>
</dbReference>
<dbReference type="InterPro" id="IPR052777">
    <property type="entry name" value="Acetyltransferase_Enz"/>
</dbReference>
<dbReference type="InterPro" id="IPR016181">
    <property type="entry name" value="Acyl_CoA_acyltransferase"/>
</dbReference>
<evidence type="ECO:0000313" key="2">
    <source>
        <dbReference type="EMBL" id="OXV05066.1"/>
    </source>
</evidence>
<sequence>MEYAFSLNFSLCFQDFDNELDTLPGKYSPPDGFILLAFTDNKCAGCIALKKLEDGICEMKRLYVRPEYRNLGIGKMLVEKLIDEARQIGYAKMRLDTIEDKMKNAVKLYKSFGFYKIDAYYENPQPGVLYMEMIL</sequence>
<reference evidence="2 3" key="1">
    <citation type="journal article" date="2015" name="Environ. Microbiol.">
        <title>Metagenome sequence of Elaphomyces granulatus from sporocarp tissue reveals Ascomycota ectomycorrhizal fingerprints of genome expansion and a Proteobacteria-rich microbiome.</title>
        <authorList>
            <person name="Quandt C.A."/>
            <person name="Kohler A."/>
            <person name="Hesse C.N."/>
            <person name="Sharpton T.J."/>
            <person name="Martin F."/>
            <person name="Spatafora J.W."/>
        </authorList>
    </citation>
    <scope>NUCLEOTIDE SEQUENCE [LARGE SCALE GENOMIC DNA]</scope>
    <source>
        <strain evidence="2 3">OSC145934</strain>
    </source>
</reference>
<dbReference type="OrthoDB" id="41532at2759"/>
<protein>
    <recommendedName>
        <fullName evidence="1">N-acetyltransferase domain-containing protein</fullName>
    </recommendedName>
</protein>
<dbReference type="EMBL" id="NPHW01008610">
    <property type="protein sequence ID" value="OXV05066.1"/>
    <property type="molecule type" value="Genomic_DNA"/>
</dbReference>
<dbReference type="CDD" id="cd04301">
    <property type="entry name" value="NAT_SF"/>
    <property type="match status" value="1"/>
</dbReference>
<dbReference type="PANTHER" id="PTHR43305:SF1">
    <property type="entry name" value="FAMILY N-ACETYLTRANSFERASE, PUTATIVE (AFU_ORTHOLOGUE AFUA_2G01380)-RELATED"/>
    <property type="match status" value="1"/>
</dbReference>
<dbReference type="SUPFAM" id="SSF55729">
    <property type="entry name" value="Acyl-CoA N-acyltransferases (Nat)"/>
    <property type="match status" value="1"/>
</dbReference>
<dbReference type="PANTHER" id="PTHR43305">
    <property type="entry name" value="FAMILY N-ACETYLTRANSFERASE, PUTATIVE (AFU_ORTHOLOGUE AFUA_2G01380)-RELATED"/>
    <property type="match status" value="1"/>
</dbReference>
<dbReference type="GO" id="GO:0016747">
    <property type="term" value="F:acyltransferase activity, transferring groups other than amino-acyl groups"/>
    <property type="evidence" value="ECO:0007669"/>
    <property type="project" value="InterPro"/>
</dbReference>
<dbReference type="AlphaFoldDB" id="A0A232LLB4"/>
<proteinExistence type="predicted"/>
<comment type="caution">
    <text evidence="2">The sequence shown here is derived from an EMBL/GenBank/DDBJ whole genome shotgun (WGS) entry which is preliminary data.</text>
</comment>